<dbReference type="Pfam" id="PF01266">
    <property type="entry name" value="DAO"/>
    <property type="match status" value="1"/>
</dbReference>
<sequence>MRVIIVGAGVIGVTTAYFLQQHGCEVQIIDRASAPGMACSYANGGFYSAGLAAPWSAPGAVRMAFAAQFDKSAAFKWRPDFTWRQIAWMMQSLKECRPHRFTINRARLTRLATYAQACLQRIESDLSIDYQRSADGILQVYREPVPRALIDTQLRYLETMGIAADFLPREQVFTLEPALAHSTPHLLGGLRIREDMSGDCHVFTRKLAEVIQAQGGTFTWNTTVESLRTDGSGTTGKRIRALVSQDTEFQADVYVVAAGADTPMLLKSLVDIPVYPIKGYSISAPIVANECAPRHSVFDFATKTGMARLGNEMRISGIAEITGYDRSVNATRCAQLVSAFERAFPGAIDGQCASHWAGLRPATPDGVPLVGRTACENLYVNTGHGGFGWSTSCGSGKLIADIVMGRPADIDAADYALARSH</sequence>
<dbReference type="InterPro" id="IPR006076">
    <property type="entry name" value="FAD-dep_OxRdtase"/>
</dbReference>
<dbReference type="SUPFAM" id="SSF54373">
    <property type="entry name" value="FAD-linked reductases, C-terminal domain"/>
    <property type="match status" value="1"/>
</dbReference>
<feature type="domain" description="FAD dependent oxidoreductase" evidence="4">
    <location>
        <begin position="2"/>
        <end position="401"/>
    </location>
</feature>
<dbReference type="Proteomes" id="UP001304467">
    <property type="component" value="Unassembled WGS sequence"/>
</dbReference>
<accession>A0ABU5WRX4</accession>
<comment type="caution">
    <text evidence="5">The sequence shown here is derived from an EMBL/GenBank/DDBJ whole genome shotgun (WGS) entry which is preliminary data.</text>
</comment>
<comment type="similarity">
    <text evidence="2">Belongs to the DadA oxidoreductase family.</text>
</comment>
<evidence type="ECO:0000256" key="3">
    <source>
        <dbReference type="ARBA" id="ARBA00023002"/>
    </source>
</evidence>
<dbReference type="PANTHER" id="PTHR13847">
    <property type="entry name" value="SARCOSINE DEHYDROGENASE-RELATED"/>
    <property type="match status" value="1"/>
</dbReference>
<evidence type="ECO:0000256" key="1">
    <source>
        <dbReference type="ARBA" id="ARBA00004960"/>
    </source>
</evidence>
<evidence type="ECO:0000259" key="4">
    <source>
        <dbReference type="Pfam" id="PF01266"/>
    </source>
</evidence>
<keyword evidence="6" id="KW-1185">Reference proteome</keyword>
<gene>
    <name evidence="5" type="ORF">SB593_19930</name>
</gene>
<dbReference type="Gene3D" id="3.50.50.60">
    <property type="entry name" value="FAD/NAD(P)-binding domain"/>
    <property type="match status" value="2"/>
</dbReference>
<reference evidence="5 6" key="1">
    <citation type="journal article" date="2023" name="Front. Microbiol.">
        <title>Genomic analyses of Burkholderia respiratory isolates indicates two evolutionarily distinct B. anthina clades.</title>
        <authorList>
            <person name="Pham A."/>
            <person name="Volmer J.G."/>
            <person name="Chambers D.C."/>
            <person name="Smith D.J."/>
            <person name="Reid D.W."/>
            <person name="Burr L."/>
            <person name="Wells T.J."/>
        </authorList>
    </citation>
    <scope>NUCLEOTIDE SEQUENCE [LARGE SCALE GENOMIC DNA]</scope>
    <source>
        <strain evidence="5 6">BCCIQ07A</strain>
    </source>
</reference>
<dbReference type="PANTHER" id="PTHR13847:SF280">
    <property type="entry name" value="D-AMINO ACID DEHYDROGENASE"/>
    <property type="match status" value="1"/>
</dbReference>
<dbReference type="NCBIfam" id="NF001933">
    <property type="entry name" value="PRK00711.1"/>
    <property type="match status" value="1"/>
</dbReference>
<evidence type="ECO:0000313" key="6">
    <source>
        <dbReference type="Proteomes" id="UP001304467"/>
    </source>
</evidence>
<keyword evidence="3 5" id="KW-0560">Oxidoreductase</keyword>
<dbReference type="InterPro" id="IPR036188">
    <property type="entry name" value="FAD/NAD-bd_sf"/>
</dbReference>
<name>A0ABU5WRX4_9BURK</name>
<dbReference type="GO" id="GO:0016491">
    <property type="term" value="F:oxidoreductase activity"/>
    <property type="evidence" value="ECO:0007669"/>
    <property type="project" value="UniProtKB-KW"/>
</dbReference>
<comment type="pathway">
    <text evidence="1">Amino-acid degradation; D-alanine degradation; NH(3) and pyruvate from D-alanine: step 1/1.</text>
</comment>
<dbReference type="SUPFAM" id="SSF51905">
    <property type="entry name" value="FAD/NAD(P)-binding domain"/>
    <property type="match status" value="1"/>
</dbReference>
<dbReference type="Gene3D" id="3.30.9.10">
    <property type="entry name" value="D-Amino Acid Oxidase, subunit A, domain 2"/>
    <property type="match status" value="1"/>
</dbReference>
<evidence type="ECO:0000313" key="5">
    <source>
        <dbReference type="EMBL" id="MEB2581218.1"/>
    </source>
</evidence>
<dbReference type="EC" id="1.4.99.-" evidence="5"/>
<protein>
    <submittedName>
        <fullName evidence="5">D-amino acid dehydrogenase</fullName>
        <ecNumber evidence="5">1.4.99.-</ecNumber>
    </submittedName>
</protein>
<dbReference type="EMBL" id="JAWRLE010000032">
    <property type="protein sequence ID" value="MEB2581218.1"/>
    <property type="molecule type" value="Genomic_DNA"/>
</dbReference>
<organism evidence="5 6">
    <name type="scientific">Burkholderia anthinoferrum</name>
    <dbReference type="NCBI Taxonomy" id="3090833"/>
    <lineage>
        <taxon>Bacteria</taxon>
        <taxon>Pseudomonadati</taxon>
        <taxon>Pseudomonadota</taxon>
        <taxon>Betaproteobacteria</taxon>
        <taxon>Burkholderiales</taxon>
        <taxon>Burkholderiaceae</taxon>
        <taxon>Burkholderia</taxon>
    </lineage>
</organism>
<proteinExistence type="inferred from homology"/>
<evidence type="ECO:0000256" key="2">
    <source>
        <dbReference type="ARBA" id="ARBA00009410"/>
    </source>
</evidence>